<feature type="non-terminal residue" evidence="4">
    <location>
        <position position="106"/>
    </location>
</feature>
<name>A0A0P9MIB2_PSESX</name>
<dbReference type="EMBL" id="LJQD01000605">
    <property type="protein sequence ID" value="KPW88335.1"/>
    <property type="molecule type" value="Genomic_DNA"/>
</dbReference>
<evidence type="ECO:0000256" key="1">
    <source>
        <dbReference type="ARBA" id="ARBA00022450"/>
    </source>
</evidence>
<keyword evidence="2" id="KW-0597">Phosphoprotein</keyword>
<dbReference type="PROSITE" id="PS00012">
    <property type="entry name" value="PHOSPHOPANTETHEINE"/>
    <property type="match status" value="1"/>
</dbReference>
<dbReference type="Proteomes" id="UP000050381">
    <property type="component" value="Unassembled WGS sequence"/>
</dbReference>
<dbReference type="InterPro" id="IPR006162">
    <property type="entry name" value="Ppantetheine_attach_site"/>
</dbReference>
<keyword evidence="1" id="KW-0596">Phosphopantetheine</keyword>
<organism evidence="4 5">
    <name type="scientific">Pseudomonas syringae pv. castaneae</name>
    <dbReference type="NCBI Taxonomy" id="264450"/>
    <lineage>
        <taxon>Bacteria</taxon>
        <taxon>Pseudomonadati</taxon>
        <taxon>Pseudomonadota</taxon>
        <taxon>Gammaproteobacteria</taxon>
        <taxon>Pseudomonadales</taxon>
        <taxon>Pseudomonadaceae</taxon>
        <taxon>Pseudomonas</taxon>
        <taxon>Pseudomonas syringae</taxon>
    </lineage>
</organism>
<dbReference type="PANTHER" id="PTHR45398:SF1">
    <property type="entry name" value="ENZYME, PUTATIVE (JCVI)-RELATED"/>
    <property type="match status" value="1"/>
</dbReference>
<dbReference type="PROSITE" id="PS50075">
    <property type="entry name" value="CARRIER"/>
    <property type="match status" value="1"/>
</dbReference>
<dbReference type="AlphaFoldDB" id="A0A0P9MIB2"/>
<feature type="non-terminal residue" evidence="4">
    <location>
        <position position="1"/>
    </location>
</feature>
<dbReference type="PANTHER" id="PTHR45398">
    <property type="match status" value="1"/>
</dbReference>
<dbReference type="SUPFAM" id="SSF47336">
    <property type="entry name" value="ACP-like"/>
    <property type="match status" value="1"/>
</dbReference>
<gene>
    <name evidence="4" type="ORF">ALO79_01665</name>
</gene>
<protein>
    <recommendedName>
        <fullName evidence="3">Carrier domain-containing protein</fullName>
    </recommendedName>
</protein>
<proteinExistence type="predicted"/>
<dbReference type="Gene3D" id="1.10.1200.10">
    <property type="entry name" value="ACP-like"/>
    <property type="match status" value="1"/>
</dbReference>
<accession>A0A0P9MIB2</accession>
<evidence type="ECO:0000259" key="3">
    <source>
        <dbReference type="PROSITE" id="PS50075"/>
    </source>
</evidence>
<comment type="caution">
    <text evidence="4">The sequence shown here is derived from an EMBL/GenBank/DDBJ whole genome shotgun (WGS) entry which is preliminary data.</text>
</comment>
<reference evidence="4 5" key="1">
    <citation type="submission" date="2015-09" db="EMBL/GenBank/DDBJ databases">
        <title>Genome announcement of multiple Pseudomonas syringae strains.</title>
        <authorList>
            <person name="Thakur S."/>
            <person name="Wang P.W."/>
            <person name="Gong Y."/>
            <person name="Weir B.S."/>
            <person name="Guttman D.S."/>
        </authorList>
    </citation>
    <scope>NUCLEOTIDE SEQUENCE [LARGE SCALE GENOMIC DNA]</scope>
    <source>
        <strain evidence="4 5">ICMP9419</strain>
    </source>
</reference>
<dbReference type="Pfam" id="PF00550">
    <property type="entry name" value="PP-binding"/>
    <property type="match status" value="1"/>
</dbReference>
<sequence length="106" mass="11111">DNFFELGGHSLLAVKLIERMRQVDLSADVRVLFGQPTLAALAAAVGGVHEVVVPANLIPAGCTRITPDMLPLADLDQDAIERIVATVPGGVANVQDIYALAPLQEG</sequence>
<dbReference type="RefSeq" id="WP_235811932.1">
    <property type="nucleotide sequence ID" value="NZ_LJQD01000605.1"/>
</dbReference>
<evidence type="ECO:0000313" key="5">
    <source>
        <dbReference type="Proteomes" id="UP000050381"/>
    </source>
</evidence>
<dbReference type="InterPro" id="IPR009081">
    <property type="entry name" value="PP-bd_ACP"/>
</dbReference>
<evidence type="ECO:0000256" key="2">
    <source>
        <dbReference type="ARBA" id="ARBA00022553"/>
    </source>
</evidence>
<dbReference type="InterPro" id="IPR036736">
    <property type="entry name" value="ACP-like_sf"/>
</dbReference>
<evidence type="ECO:0000313" key="4">
    <source>
        <dbReference type="EMBL" id="KPW88335.1"/>
    </source>
</evidence>
<feature type="domain" description="Carrier" evidence="3">
    <location>
        <begin position="1"/>
        <end position="49"/>
    </location>
</feature>